<proteinExistence type="predicted"/>
<feature type="transmembrane region" description="Helical" evidence="1">
    <location>
        <begin position="6"/>
        <end position="26"/>
    </location>
</feature>
<sequence length="123" mass="13400">MPAVTSVPYWWAPGAMFIAGLVIAALEKAHEWVPKVPGVIAALLLEVPVELLRRWLFLTVAPVAGPIGRYQSIRTQRAQGEPVGVVSAGFSILGTFLVCLLFWIPFVLVPLAIGTAETINYFR</sequence>
<dbReference type="EMBL" id="CP016616">
    <property type="protein sequence ID" value="ANY78233.1"/>
    <property type="molecule type" value="Genomic_DNA"/>
</dbReference>
<accession>A0A1B2EE56</accession>
<feature type="transmembrane region" description="Helical" evidence="1">
    <location>
        <begin position="83"/>
        <end position="104"/>
    </location>
</feature>
<keyword evidence="1" id="KW-0812">Transmembrane</keyword>
<dbReference type="KEGG" id="moc:BB934_08300"/>
<dbReference type="AlphaFoldDB" id="A0A1B2EE56"/>
<organism evidence="2">
    <name type="scientific">Microvirga ossetica</name>
    <dbReference type="NCBI Taxonomy" id="1882682"/>
    <lineage>
        <taxon>Bacteria</taxon>
        <taxon>Pseudomonadati</taxon>
        <taxon>Pseudomonadota</taxon>
        <taxon>Alphaproteobacteria</taxon>
        <taxon>Hyphomicrobiales</taxon>
        <taxon>Methylobacteriaceae</taxon>
        <taxon>Microvirga</taxon>
    </lineage>
</organism>
<evidence type="ECO:0000313" key="2">
    <source>
        <dbReference type="EMBL" id="ANY78233.1"/>
    </source>
</evidence>
<protein>
    <submittedName>
        <fullName evidence="2">Uncharacterized protein</fullName>
    </submittedName>
</protein>
<keyword evidence="1" id="KW-0472">Membrane</keyword>
<reference evidence="2" key="1">
    <citation type="submission" date="2016-07" db="EMBL/GenBank/DDBJ databases">
        <title>Microvirga ossetica sp. nov. a new species of rhizobia isolated from root nodules of the legume species Vicia alpestris Steven originated from North Ossetia region in the Caucasus.</title>
        <authorList>
            <person name="Safronova V.I."/>
            <person name="Kuznetsova I.G."/>
            <person name="Sazanova A.L."/>
            <person name="Belimov A."/>
            <person name="Andronov E."/>
            <person name="Osledkin Y.S."/>
            <person name="Onishchuk O.P."/>
            <person name="Kurchak O.N."/>
            <person name="Shaposhnikov A.I."/>
            <person name="Willems A."/>
            <person name="Tikhonovich I.A."/>
        </authorList>
    </citation>
    <scope>NUCLEOTIDE SEQUENCE [LARGE SCALE GENOMIC DNA]</scope>
    <source>
        <strain evidence="2">V5/3M</strain>
    </source>
</reference>
<gene>
    <name evidence="2" type="ORF">BB934_08300</name>
</gene>
<keyword evidence="1" id="KW-1133">Transmembrane helix</keyword>
<name>A0A1B2EE56_9HYPH</name>
<evidence type="ECO:0000256" key="1">
    <source>
        <dbReference type="SAM" id="Phobius"/>
    </source>
</evidence>